<feature type="repeat" description="TPR" evidence="1">
    <location>
        <begin position="178"/>
        <end position="211"/>
    </location>
</feature>
<dbReference type="SMART" id="SM00028">
    <property type="entry name" value="TPR"/>
    <property type="match status" value="2"/>
</dbReference>
<sequence length="717" mass="79672">MDPPELSVQQLSLSQQPSHQTSTESTPSSSETPFNSLKRITLSELSQGTVQHGCVLVCRTIGTATTSVAVNVEIEDPIVDEGPPAAQETKVARAQLSLYNFASVLSDGADVMPPGIRLFIREPNYEIDASNGLPMLRSDSPDDVILVPNEQVDGPLLAGLRWSDAVSITYGKPQIKNAAVLQRRGNEQFVAKDYASAIESYTQALEVEPNDVVLLSNRAQAYLNLQQFWHALQDAEAAVKIDGANTKALFRHAKALYGMRLYKEASNSLQKLSTPTPETRELTRRTQQRLEEQEHGRYDVFGILKDAQSMRMPYLDNANYVGPVRITEIPGKGRGMVATKEIAEGTLLMCSKAYSIIYEGELAEMNWSDSLPPPIIIKVVEKLQAEPWTAAELYNLYAGPTMAPIAVDVTNTAEEIQIDFLRINNIVCENCFRVDGDPWPQLSSQPTTLQAKNRTSAAAAFDEEVGKGSGLWVLPSYLNHSCLANASYLNIGDLMFIRAIRGIKEGEEISVAYVPALDTFAERTKKLQRRNFDCMCQLCEFGRAQPEAARRRKELLDEFHVIQPAIRKGELSMLAPLTNIIDKIRKTYAVADKTASTGPRKKGKKKVVAVDGELQPHQLHLELFRPLSAYSHMKACRGDFSKAAEALLEAFDTLPRIAGIALARADVAIQIGKMYSMQRKMDEARRWLKVAKKEFELIYGENHGIWQEYVGDFTSNM</sequence>
<evidence type="ECO:0000313" key="4">
    <source>
        <dbReference type="EMBL" id="RUS34537.1"/>
    </source>
</evidence>
<dbReference type="PANTHER" id="PTHR47643:SF2">
    <property type="entry name" value="TPR DOMAIN PROTEIN (AFU_ORTHOLOGUE AFUA_5G12710)"/>
    <property type="match status" value="1"/>
</dbReference>
<organism evidence="4 5">
    <name type="scientific">Jimgerdemannia flammicorona</name>
    <dbReference type="NCBI Taxonomy" id="994334"/>
    <lineage>
        <taxon>Eukaryota</taxon>
        <taxon>Fungi</taxon>
        <taxon>Fungi incertae sedis</taxon>
        <taxon>Mucoromycota</taxon>
        <taxon>Mucoromycotina</taxon>
        <taxon>Endogonomycetes</taxon>
        <taxon>Endogonales</taxon>
        <taxon>Endogonaceae</taxon>
        <taxon>Jimgerdemannia</taxon>
    </lineage>
</organism>
<dbReference type="SUPFAM" id="SSF82199">
    <property type="entry name" value="SET domain"/>
    <property type="match status" value="1"/>
</dbReference>
<keyword evidence="5" id="KW-1185">Reference proteome</keyword>
<dbReference type="Pfam" id="PF00856">
    <property type="entry name" value="SET"/>
    <property type="match status" value="1"/>
</dbReference>
<reference evidence="4 5" key="1">
    <citation type="journal article" date="2018" name="New Phytol.">
        <title>Phylogenomics of Endogonaceae and evolution of mycorrhizas within Mucoromycota.</title>
        <authorList>
            <person name="Chang Y."/>
            <person name="Desiro A."/>
            <person name="Na H."/>
            <person name="Sandor L."/>
            <person name="Lipzen A."/>
            <person name="Clum A."/>
            <person name="Barry K."/>
            <person name="Grigoriev I.V."/>
            <person name="Martin F.M."/>
            <person name="Stajich J.E."/>
            <person name="Smith M.E."/>
            <person name="Bonito G."/>
            <person name="Spatafora J.W."/>
        </authorList>
    </citation>
    <scope>NUCLEOTIDE SEQUENCE [LARGE SCALE GENOMIC DNA]</scope>
    <source>
        <strain evidence="4 5">AD002</strain>
    </source>
</reference>
<dbReference type="InterPro" id="IPR001214">
    <property type="entry name" value="SET_dom"/>
</dbReference>
<dbReference type="InterPro" id="IPR019734">
    <property type="entry name" value="TPR_rpt"/>
</dbReference>
<dbReference type="Gene3D" id="1.25.40.10">
    <property type="entry name" value="Tetratricopeptide repeat domain"/>
    <property type="match status" value="2"/>
</dbReference>
<dbReference type="SUPFAM" id="SSF48452">
    <property type="entry name" value="TPR-like"/>
    <property type="match status" value="1"/>
</dbReference>
<dbReference type="PROSITE" id="PS50005">
    <property type="entry name" value="TPR"/>
    <property type="match status" value="1"/>
</dbReference>
<name>A0A433QXW2_9FUNG</name>
<dbReference type="InterPro" id="IPR011990">
    <property type="entry name" value="TPR-like_helical_dom_sf"/>
</dbReference>
<comment type="caution">
    <text evidence="4">The sequence shown here is derived from an EMBL/GenBank/DDBJ whole genome shotgun (WGS) entry which is preliminary data.</text>
</comment>
<accession>A0A433QXW2</accession>
<protein>
    <recommendedName>
        <fullName evidence="3">SET domain-containing protein</fullName>
    </recommendedName>
</protein>
<feature type="domain" description="SET" evidence="3">
    <location>
        <begin position="322"/>
        <end position="514"/>
    </location>
</feature>
<dbReference type="SMART" id="SM00317">
    <property type="entry name" value="SET"/>
    <property type="match status" value="1"/>
</dbReference>
<dbReference type="Gene3D" id="2.170.270.10">
    <property type="entry name" value="SET domain"/>
    <property type="match status" value="1"/>
</dbReference>
<dbReference type="PANTHER" id="PTHR47643">
    <property type="entry name" value="TPR DOMAIN PROTEIN (AFU_ORTHOLOGUE AFUA_5G12710)"/>
    <property type="match status" value="1"/>
</dbReference>
<evidence type="ECO:0000256" key="1">
    <source>
        <dbReference type="PROSITE-ProRule" id="PRU00339"/>
    </source>
</evidence>
<feature type="compositionally biased region" description="Low complexity" evidence="2">
    <location>
        <begin position="1"/>
        <end position="33"/>
    </location>
</feature>
<dbReference type="InterPro" id="IPR046341">
    <property type="entry name" value="SET_dom_sf"/>
</dbReference>
<gene>
    <name evidence="4" type="ORF">BC938DRAFT_479791</name>
</gene>
<dbReference type="PROSITE" id="PS50280">
    <property type="entry name" value="SET"/>
    <property type="match status" value="1"/>
</dbReference>
<evidence type="ECO:0000259" key="3">
    <source>
        <dbReference type="PROSITE" id="PS50280"/>
    </source>
</evidence>
<feature type="region of interest" description="Disordered" evidence="2">
    <location>
        <begin position="1"/>
        <end position="34"/>
    </location>
</feature>
<dbReference type="CDD" id="cd20071">
    <property type="entry name" value="SET_SMYD"/>
    <property type="match status" value="1"/>
</dbReference>
<evidence type="ECO:0000256" key="2">
    <source>
        <dbReference type="SAM" id="MobiDB-lite"/>
    </source>
</evidence>
<evidence type="ECO:0000313" key="5">
    <source>
        <dbReference type="Proteomes" id="UP000274822"/>
    </source>
</evidence>
<dbReference type="InterPro" id="IPR053209">
    <property type="entry name" value="Gramillin-biosynth_MTr"/>
</dbReference>
<dbReference type="Proteomes" id="UP000274822">
    <property type="component" value="Unassembled WGS sequence"/>
</dbReference>
<proteinExistence type="predicted"/>
<keyword evidence="1" id="KW-0802">TPR repeat</keyword>
<dbReference type="AlphaFoldDB" id="A0A433QXW2"/>
<dbReference type="EMBL" id="RBNJ01000422">
    <property type="protein sequence ID" value="RUS34537.1"/>
    <property type="molecule type" value="Genomic_DNA"/>
</dbReference>